<feature type="transmembrane region" description="Helical" evidence="6">
    <location>
        <begin position="43"/>
        <end position="61"/>
    </location>
</feature>
<feature type="transmembrane region" description="Helical" evidence="6">
    <location>
        <begin position="14"/>
        <end position="31"/>
    </location>
</feature>
<reference evidence="8 9" key="1">
    <citation type="journal article" date="2014" name="Genome Announc.">
        <title>Draft genome sequence of the pathogenic fungus Scedosporium apiospermum.</title>
        <authorList>
            <person name="Vandeputte P."/>
            <person name="Ghamrawi S."/>
            <person name="Rechenmann M."/>
            <person name="Iltis A."/>
            <person name="Giraud S."/>
            <person name="Fleury M."/>
            <person name="Thornton C."/>
            <person name="Delhaes L."/>
            <person name="Meyer W."/>
            <person name="Papon N."/>
            <person name="Bouchara J.P."/>
        </authorList>
    </citation>
    <scope>NUCLEOTIDE SEQUENCE [LARGE SCALE GENOMIC DNA]</scope>
    <source>
        <strain evidence="8 9">IHEM 14462</strain>
    </source>
</reference>
<comment type="similarity">
    <text evidence="5">Belongs to the SAT4 family.</text>
</comment>
<accession>A0A084G7X8</accession>
<dbReference type="PANTHER" id="PTHR33048">
    <property type="entry name" value="PTH11-LIKE INTEGRAL MEMBRANE PROTEIN (AFU_ORTHOLOGUE AFUA_5G11245)"/>
    <property type="match status" value="1"/>
</dbReference>
<comment type="caution">
    <text evidence="8">The sequence shown here is derived from an EMBL/GenBank/DDBJ whole genome shotgun (WGS) entry which is preliminary data.</text>
</comment>
<feature type="transmembrane region" description="Helical" evidence="6">
    <location>
        <begin position="164"/>
        <end position="187"/>
    </location>
</feature>
<protein>
    <recommendedName>
        <fullName evidence="7">Rhodopsin domain-containing protein</fullName>
    </recommendedName>
</protein>
<dbReference type="EMBL" id="JOWA01000093">
    <property type="protein sequence ID" value="KEZ43440.1"/>
    <property type="molecule type" value="Genomic_DNA"/>
</dbReference>
<dbReference type="AlphaFoldDB" id="A0A084G7X8"/>
<gene>
    <name evidence="8" type="ORF">SAPIO_CDS4626</name>
</gene>
<name>A0A084G7X8_PSEDA</name>
<feature type="domain" description="Rhodopsin" evidence="7">
    <location>
        <begin position="23"/>
        <end position="256"/>
    </location>
</feature>
<dbReference type="GO" id="GO:0016020">
    <property type="term" value="C:membrane"/>
    <property type="evidence" value="ECO:0007669"/>
    <property type="project" value="UniProtKB-SubCell"/>
</dbReference>
<feature type="transmembrane region" description="Helical" evidence="6">
    <location>
        <begin position="117"/>
        <end position="138"/>
    </location>
</feature>
<sequence length="363" mass="40629">MTATPFQTEAWTEYGLGCLILFLRYFARWKAVGFKGWQGDDYFAVLALVFWTLELLMLELIDEIGATLSEEQIAKLVFGSKCLMAGWNFYVTLIWCLKGCMLCYYNRITLGLKQQKVVKWTGLATVLAYIAVIGVIWAHCTPVQKNWQVVPYPGDRCTLGVANYLSLVVLNISTDLVIVMIPVPLLWKVKLSIKRKLIIGLLLCSGVFIMIATLLRCILSLRDIQGINISTIWAIRETFVGIIAVNAASIKPLFSKSRWLSSSNKDSSRKTSGRLDKYGYSLSRIGNSGVRPTLSTKRHHDITDLGDNTSEEHIVKAANSEYGKVVMHDIRAGSTNSDHSAHQEGIIVTKTYEVSQYKSTLDV</sequence>
<evidence type="ECO:0000256" key="2">
    <source>
        <dbReference type="ARBA" id="ARBA00022692"/>
    </source>
</evidence>
<evidence type="ECO:0000256" key="4">
    <source>
        <dbReference type="ARBA" id="ARBA00023136"/>
    </source>
</evidence>
<evidence type="ECO:0000256" key="6">
    <source>
        <dbReference type="SAM" id="Phobius"/>
    </source>
</evidence>
<dbReference type="InterPro" id="IPR052337">
    <property type="entry name" value="SAT4-like"/>
</dbReference>
<dbReference type="Pfam" id="PF20684">
    <property type="entry name" value="Fung_rhodopsin"/>
    <property type="match status" value="1"/>
</dbReference>
<keyword evidence="2 6" id="KW-0812">Transmembrane</keyword>
<keyword evidence="4 6" id="KW-0472">Membrane</keyword>
<dbReference type="InterPro" id="IPR049326">
    <property type="entry name" value="Rhodopsin_dom_fungi"/>
</dbReference>
<evidence type="ECO:0000256" key="3">
    <source>
        <dbReference type="ARBA" id="ARBA00022989"/>
    </source>
</evidence>
<feature type="transmembrane region" description="Helical" evidence="6">
    <location>
        <begin position="199"/>
        <end position="221"/>
    </location>
</feature>
<proteinExistence type="inferred from homology"/>
<evidence type="ECO:0000256" key="5">
    <source>
        <dbReference type="ARBA" id="ARBA00038359"/>
    </source>
</evidence>
<dbReference type="PANTHER" id="PTHR33048:SF2">
    <property type="entry name" value="SRPK"/>
    <property type="match status" value="1"/>
</dbReference>
<dbReference type="OMA" id="NISTIWA"/>
<keyword evidence="9" id="KW-1185">Reference proteome</keyword>
<keyword evidence="3 6" id="KW-1133">Transmembrane helix</keyword>
<dbReference type="Proteomes" id="UP000028545">
    <property type="component" value="Unassembled WGS sequence"/>
</dbReference>
<dbReference type="OrthoDB" id="4329349at2759"/>
<evidence type="ECO:0000256" key="1">
    <source>
        <dbReference type="ARBA" id="ARBA00004141"/>
    </source>
</evidence>
<dbReference type="RefSeq" id="XP_016643239.1">
    <property type="nucleotide sequence ID" value="XM_016787130.1"/>
</dbReference>
<dbReference type="KEGG" id="sapo:SAPIO_CDS4626"/>
<feature type="transmembrane region" description="Helical" evidence="6">
    <location>
        <begin position="87"/>
        <end position="105"/>
    </location>
</feature>
<evidence type="ECO:0000313" key="8">
    <source>
        <dbReference type="EMBL" id="KEZ43440.1"/>
    </source>
</evidence>
<evidence type="ECO:0000313" key="9">
    <source>
        <dbReference type="Proteomes" id="UP000028545"/>
    </source>
</evidence>
<evidence type="ECO:0000259" key="7">
    <source>
        <dbReference type="Pfam" id="PF20684"/>
    </source>
</evidence>
<dbReference type="GeneID" id="27723698"/>
<organism evidence="8 9">
    <name type="scientific">Pseudallescheria apiosperma</name>
    <name type="common">Scedosporium apiospermum</name>
    <dbReference type="NCBI Taxonomy" id="563466"/>
    <lineage>
        <taxon>Eukaryota</taxon>
        <taxon>Fungi</taxon>
        <taxon>Dikarya</taxon>
        <taxon>Ascomycota</taxon>
        <taxon>Pezizomycotina</taxon>
        <taxon>Sordariomycetes</taxon>
        <taxon>Hypocreomycetidae</taxon>
        <taxon>Microascales</taxon>
        <taxon>Microascaceae</taxon>
        <taxon>Scedosporium</taxon>
    </lineage>
</organism>
<dbReference type="HOGENOM" id="CLU_019101_0_0_1"/>
<dbReference type="VEuPathDB" id="FungiDB:SAPIO_CDS4626"/>
<comment type="subcellular location">
    <subcellularLocation>
        <location evidence="1">Membrane</location>
        <topology evidence="1">Multi-pass membrane protein</topology>
    </subcellularLocation>
</comment>